<protein>
    <recommendedName>
        <fullName evidence="6">GRAM domain-containing protein</fullName>
    </recommendedName>
</protein>
<keyword evidence="2" id="KW-0812">Transmembrane</keyword>
<dbReference type="GO" id="GO:0005886">
    <property type="term" value="C:plasma membrane"/>
    <property type="evidence" value="ECO:0007669"/>
    <property type="project" value="TreeGrafter"/>
</dbReference>
<dbReference type="InterPro" id="IPR004182">
    <property type="entry name" value="GRAM"/>
</dbReference>
<evidence type="ECO:0000313" key="7">
    <source>
        <dbReference type="EMBL" id="VEN45151.1"/>
    </source>
</evidence>
<dbReference type="Pfam" id="PF02893">
    <property type="entry name" value="GRAM"/>
    <property type="match status" value="1"/>
</dbReference>
<evidence type="ECO:0000256" key="3">
    <source>
        <dbReference type="ARBA" id="ARBA00022989"/>
    </source>
</evidence>
<dbReference type="GO" id="GO:0032366">
    <property type="term" value="P:intracellular sterol transport"/>
    <property type="evidence" value="ECO:0007669"/>
    <property type="project" value="TreeGrafter"/>
</dbReference>
<evidence type="ECO:0000256" key="4">
    <source>
        <dbReference type="ARBA" id="ARBA00023136"/>
    </source>
</evidence>
<sequence length="396" mass="44742">MISKRVSASPSSSPRSSPRPSPRPQNKRDHSKSDSLLTVNYNKEAPNAKQDGSPSSQDSGSKVSNLEVTPPLQENKLDTVSTSGKDRRNKKKSWFNFYPTYKTKSESFKRIFKDVPDDERLIVDYACALQKEILLQGRLYITQNYLCFYANIFGWETVLTSKWKEVTAITKEKTALVIPNAILICTKQDKCFFASFVARDKAYLMLFRVWQNALMDQPMSPQEMWQWVHQCYGSELGLTSDDEDYIAPVDEDKLSARLSVESFSEDITSCLGIEASGSVNSDQSVGMPSRTEQSALEDQGSQPSISTRLGSTSDPRIAGQFTPDFTDSDEEQQGFQAALKALSSEEVNSRLVWNCIQGRMEQKVCRGRSVYPNVRIIEFIINDIYSPNTFGLWIHF</sequence>
<evidence type="ECO:0000256" key="1">
    <source>
        <dbReference type="ARBA" id="ARBA00004167"/>
    </source>
</evidence>
<dbReference type="GO" id="GO:0140268">
    <property type="term" value="C:endoplasmic reticulum-plasma membrane contact site"/>
    <property type="evidence" value="ECO:0007669"/>
    <property type="project" value="TreeGrafter"/>
</dbReference>
<name>A0A653CB32_CALMS</name>
<accession>A0A653CB32</accession>
<keyword evidence="4" id="KW-0472">Membrane</keyword>
<dbReference type="SMART" id="SM00568">
    <property type="entry name" value="GRAM"/>
    <property type="match status" value="1"/>
</dbReference>
<dbReference type="Gene3D" id="2.30.29.30">
    <property type="entry name" value="Pleckstrin-homology domain (PH domain)/Phosphotyrosine-binding domain (PTB)"/>
    <property type="match status" value="1"/>
</dbReference>
<dbReference type="GO" id="GO:0032934">
    <property type="term" value="F:sterol binding"/>
    <property type="evidence" value="ECO:0007669"/>
    <property type="project" value="TreeGrafter"/>
</dbReference>
<gene>
    <name evidence="7" type="ORF">CALMAC_LOCUS7695</name>
</gene>
<feature type="domain" description="GRAM" evidence="6">
    <location>
        <begin position="106"/>
        <end position="173"/>
    </location>
</feature>
<dbReference type="InterPro" id="IPR011993">
    <property type="entry name" value="PH-like_dom_sf"/>
</dbReference>
<reference evidence="7 8" key="1">
    <citation type="submission" date="2019-01" db="EMBL/GenBank/DDBJ databases">
        <authorList>
            <person name="Sayadi A."/>
        </authorList>
    </citation>
    <scope>NUCLEOTIDE SEQUENCE [LARGE SCALE GENOMIC DNA]</scope>
</reference>
<proteinExistence type="predicted"/>
<evidence type="ECO:0000256" key="2">
    <source>
        <dbReference type="ARBA" id="ARBA00022692"/>
    </source>
</evidence>
<feature type="compositionally biased region" description="Low complexity" evidence="5">
    <location>
        <begin position="49"/>
        <end position="64"/>
    </location>
</feature>
<comment type="subcellular location">
    <subcellularLocation>
        <location evidence="1">Membrane</location>
        <topology evidence="1">Single-pass membrane protein</topology>
    </subcellularLocation>
</comment>
<dbReference type="InterPro" id="IPR051482">
    <property type="entry name" value="Cholesterol_transport"/>
</dbReference>
<dbReference type="PANTHER" id="PTHR23319">
    <property type="entry name" value="GRAM DOMAIN CONTAINING 1B, ISOFORM E"/>
    <property type="match status" value="1"/>
</dbReference>
<evidence type="ECO:0000313" key="8">
    <source>
        <dbReference type="Proteomes" id="UP000410492"/>
    </source>
</evidence>
<organism evidence="7 8">
    <name type="scientific">Callosobruchus maculatus</name>
    <name type="common">Southern cowpea weevil</name>
    <name type="synonym">Pulse bruchid</name>
    <dbReference type="NCBI Taxonomy" id="64391"/>
    <lineage>
        <taxon>Eukaryota</taxon>
        <taxon>Metazoa</taxon>
        <taxon>Ecdysozoa</taxon>
        <taxon>Arthropoda</taxon>
        <taxon>Hexapoda</taxon>
        <taxon>Insecta</taxon>
        <taxon>Pterygota</taxon>
        <taxon>Neoptera</taxon>
        <taxon>Endopterygota</taxon>
        <taxon>Coleoptera</taxon>
        <taxon>Polyphaga</taxon>
        <taxon>Cucujiformia</taxon>
        <taxon>Chrysomeloidea</taxon>
        <taxon>Chrysomelidae</taxon>
        <taxon>Bruchinae</taxon>
        <taxon>Bruchini</taxon>
        <taxon>Callosobruchus</taxon>
    </lineage>
</organism>
<dbReference type="PANTHER" id="PTHR23319:SF4">
    <property type="entry name" value="GRAM DOMAIN CONTAINING 1B, ISOFORM E"/>
    <property type="match status" value="1"/>
</dbReference>
<evidence type="ECO:0000256" key="5">
    <source>
        <dbReference type="SAM" id="MobiDB-lite"/>
    </source>
</evidence>
<evidence type="ECO:0000259" key="6">
    <source>
        <dbReference type="SMART" id="SM00568"/>
    </source>
</evidence>
<dbReference type="GO" id="GO:0005789">
    <property type="term" value="C:endoplasmic reticulum membrane"/>
    <property type="evidence" value="ECO:0007669"/>
    <property type="project" value="TreeGrafter"/>
</dbReference>
<dbReference type="CDD" id="cd13220">
    <property type="entry name" value="PH-GRAM_GRAMDC"/>
    <property type="match status" value="1"/>
</dbReference>
<dbReference type="AlphaFoldDB" id="A0A653CB32"/>
<feature type="compositionally biased region" description="Polar residues" evidence="5">
    <location>
        <begin position="278"/>
        <end position="314"/>
    </location>
</feature>
<keyword evidence="3" id="KW-1133">Transmembrane helix</keyword>
<dbReference type="OrthoDB" id="2162691at2759"/>
<dbReference type="GO" id="GO:0120015">
    <property type="term" value="F:sterol transfer activity"/>
    <property type="evidence" value="ECO:0007669"/>
    <property type="project" value="TreeGrafter"/>
</dbReference>
<feature type="region of interest" description="Disordered" evidence="5">
    <location>
        <begin position="278"/>
        <end position="330"/>
    </location>
</feature>
<dbReference type="EMBL" id="CAACVG010007383">
    <property type="protein sequence ID" value="VEN45151.1"/>
    <property type="molecule type" value="Genomic_DNA"/>
</dbReference>
<dbReference type="FunFam" id="2.30.29.30:FF:000008">
    <property type="entry name" value="GRAM domain containing 1B"/>
    <property type="match status" value="1"/>
</dbReference>
<keyword evidence="8" id="KW-1185">Reference proteome</keyword>
<feature type="region of interest" description="Disordered" evidence="5">
    <location>
        <begin position="1"/>
        <end position="87"/>
    </location>
</feature>
<dbReference type="Proteomes" id="UP000410492">
    <property type="component" value="Unassembled WGS sequence"/>
</dbReference>